<comment type="caution">
    <text evidence="1">The sequence shown here is derived from an EMBL/GenBank/DDBJ whole genome shotgun (WGS) entry which is preliminary data.</text>
</comment>
<keyword evidence="2" id="KW-1185">Reference proteome</keyword>
<gene>
    <name evidence="1" type="ORF">AVEN_32488_1</name>
</gene>
<proteinExistence type="predicted"/>
<accession>A0A4Y2C8Y8</accession>
<dbReference type="Proteomes" id="UP000499080">
    <property type="component" value="Unassembled WGS sequence"/>
</dbReference>
<evidence type="ECO:0000313" key="2">
    <source>
        <dbReference type="Proteomes" id="UP000499080"/>
    </source>
</evidence>
<name>A0A4Y2C8Y8_ARAVE</name>
<feature type="non-terminal residue" evidence="1">
    <location>
        <position position="215"/>
    </location>
</feature>
<reference evidence="1 2" key="1">
    <citation type="journal article" date="2019" name="Sci. Rep.">
        <title>Orb-weaving spider Araneus ventricosus genome elucidates the spidroin gene catalogue.</title>
        <authorList>
            <person name="Kono N."/>
            <person name="Nakamura H."/>
            <person name="Ohtoshi R."/>
            <person name="Moran D.A.P."/>
            <person name="Shinohara A."/>
            <person name="Yoshida Y."/>
            <person name="Fujiwara M."/>
            <person name="Mori M."/>
            <person name="Tomita M."/>
            <person name="Arakawa K."/>
        </authorList>
    </citation>
    <scope>NUCLEOTIDE SEQUENCE [LARGE SCALE GENOMIC DNA]</scope>
</reference>
<dbReference type="AlphaFoldDB" id="A0A4Y2C8Y8"/>
<dbReference type="EMBL" id="BGPR01085650">
    <property type="protein sequence ID" value="GBM00346.1"/>
    <property type="molecule type" value="Genomic_DNA"/>
</dbReference>
<evidence type="ECO:0000313" key="1">
    <source>
        <dbReference type="EMBL" id="GBM00346.1"/>
    </source>
</evidence>
<protein>
    <submittedName>
        <fullName evidence="1">Uncharacterized protein</fullName>
    </submittedName>
</protein>
<organism evidence="1 2">
    <name type="scientific">Araneus ventricosus</name>
    <name type="common">Orbweaver spider</name>
    <name type="synonym">Epeira ventricosa</name>
    <dbReference type="NCBI Taxonomy" id="182803"/>
    <lineage>
        <taxon>Eukaryota</taxon>
        <taxon>Metazoa</taxon>
        <taxon>Ecdysozoa</taxon>
        <taxon>Arthropoda</taxon>
        <taxon>Chelicerata</taxon>
        <taxon>Arachnida</taxon>
        <taxon>Araneae</taxon>
        <taxon>Araneomorphae</taxon>
        <taxon>Entelegynae</taxon>
        <taxon>Araneoidea</taxon>
        <taxon>Araneidae</taxon>
        <taxon>Araneus</taxon>
    </lineage>
</organism>
<dbReference type="OrthoDB" id="6413683at2759"/>
<sequence>MMNSLLELGQPNLKEKANILMNKSPLFAKVLNDLCDTTPLQPQERTELEEILKAEYPNEALDEFIVKWRKTQSPLLCDQDLNDGAEDRNLCNNNMFFDPTRRKYLNYKMTVTQPLKNNQKEFDVYDFITRKENEGDIYPIDMESSCEDALLDISYDQRKIDNNLADQALRKIVRIVADLNKSPAPGKCRITTDTISIGLRHPSDRTLCRMRCALQ</sequence>